<accession>A0A223S9D9</accession>
<feature type="region of interest" description="Disordered" evidence="1">
    <location>
        <begin position="78"/>
        <end position="109"/>
    </location>
</feature>
<dbReference type="EMBL" id="CP022753">
    <property type="protein sequence ID" value="ASU84745.1"/>
    <property type="molecule type" value="Genomic_DNA"/>
</dbReference>
<evidence type="ECO:0000313" key="4">
    <source>
        <dbReference type="Proteomes" id="UP000215005"/>
    </source>
</evidence>
<keyword evidence="2" id="KW-1133">Transmembrane helix</keyword>
<dbReference type="InterPro" id="IPR000801">
    <property type="entry name" value="Esterase-like"/>
</dbReference>
<dbReference type="Gene3D" id="3.40.50.1820">
    <property type="entry name" value="alpha/beta hydrolase"/>
    <property type="match status" value="1"/>
</dbReference>
<dbReference type="RefSeq" id="WP_017619283.1">
    <property type="nucleotide sequence ID" value="NZ_CP022753.1"/>
</dbReference>
<dbReference type="SUPFAM" id="SSF53474">
    <property type="entry name" value="alpha/beta-Hydrolases"/>
    <property type="match status" value="1"/>
</dbReference>
<name>A0A223S9D9_9ACTN</name>
<dbReference type="InterPro" id="IPR050583">
    <property type="entry name" value="Mycobacterial_A85_antigen"/>
</dbReference>
<dbReference type="Pfam" id="PF00756">
    <property type="entry name" value="Esterase"/>
    <property type="match status" value="1"/>
</dbReference>
<dbReference type="PANTHER" id="PTHR48098:SF1">
    <property type="entry name" value="DIACYLGLYCEROL ACYLTRANSFERASE_MYCOLYLTRANSFERASE AG85A"/>
    <property type="match status" value="1"/>
</dbReference>
<dbReference type="AlphaFoldDB" id="A0A223S9D9"/>
<organism evidence="3 4">
    <name type="scientific">Nocardiopsis gilva YIM 90087</name>
    <dbReference type="NCBI Taxonomy" id="1235441"/>
    <lineage>
        <taxon>Bacteria</taxon>
        <taxon>Bacillati</taxon>
        <taxon>Actinomycetota</taxon>
        <taxon>Actinomycetes</taxon>
        <taxon>Streptosporangiales</taxon>
        <taxon>Nocardiopsidaceae</taxon>
        <taxon>Nocardiopsis</taxon>
    </lineage>
</organism>
<dbReference type="GO" id="GO:0016747">
    <property type="term" value="F:acyltransferase activity, transferring groups other than amino-acyl groups"/>
    <property type="evidence" value="ECO:0007669"/>
    <property type="project" value="TreeGrafter"/>
</dbReference>
<feature type="transmembrane region" description="Helical" evidence="2">
    <location>
        <begin position="6"/>
        <end position="26"/>
    </location>
</feature>
<proteinExistence type="predicted"/>
<dbReference type="OrthoDB" id="3670437at2"/>
<reference evidence="3 4" key="1">
    <citation type="submission" date="2017-08" db="EMBL/GenBank/DDBJ databases">
        <title>The complete genome sequence of Nocardiopsis gilva YIM 90087.</title>
        <authorList>
            <person name="Yin M."/>
            <person name="Tang S."/>
        </authorList>
    </citation>
    <scope>NUCLEOTIDE SEQUENCE [LARGE SCALE GENOMIC DNA]</scope>
    <source>
        <strain evidence="3 4">YIM 90087</strain>
    </source>
</reference>
<evidence type="ECO:0008006" key="5">
    <source>
        <dbReference type="Google" id="ProtNLM"/>
    </source>
</evidence>
<evidence type="ECO:0000256" key="1">
    <source>
        <dbReference type="SAM" id="MobiDB-lite"/>
    </source>
</evidence>
<feature type="transmembrane region" description="Helical" evidence="2">
    <location>
        <begin position="38"/>
        <end position="59"/>
    </location>
</feature>
<dbReference type="Proteomes" id="UP000215005">
    <property type="component" value="Chromosome"/>
</dbReference>
<keyword evidence="4" id="KW-1185">Reference proteome</keyword>
<keyword evidence="2" id="KW-0812">Transmembrane</keyword>
<protein>
    <recommendedName>
        <fullName evidence="5">Esterase</fullName>
    </recommendedName>
</protein>
<gene>
    <name evidence="3" type="ORF">CDO52_19790</name>
</gene>
<evidence type="ECO:0000256" key="2">
    <source>
        <dbReference type="SAM" id="Phobius"/>
    </source>
</evidence>
<dbReference type="InterPro" id="IPR029058">
    <property type="entry name" value="AB_hydrolase_fold"/>
</dbReference>
<evidence type="ECO:0000313" key="3">
    <source>
        <dbReference type="EMBL" id="ASU84745.1"/>
    </source>
</evidence>
<keyword evidence="2" id="KW-0472">Membrane</keyword>
<dbReference type="PANTHER" id="PTHR48098">
    <property type="entry name" value="ENTEROCHELIN ESTERASE-RELATED"/>
    <property type="match status" value="1"/>
</dbReference>
<dbReference type="KEGG" id="ngv:CDO52_19790"/>
<sequence length="384" mass="41740">MELTSPALLWTVSACTVAAFVAVIVFWRHAARSGLRGLVARVLMVAVVQLCALSTFALVANLHFSFYGTWDDLLGHDGPASAAPSDSGRDGGESVAEPLPDDDVTSQVSDKMGKLEKVRFRGARSGLSDMGYVLLPPEYFSKAHAHDRFPVGILLTGFPGEARNLVERMKLPKVVSDLRKQGKVQPMIWVMARPSTDPPHDTECVDVPGGPQAGTYYAQDLPEALSNRYRTAPTAKGWAIMGNSSGGSCAMRTAMMHPNSYTAAVSLAGDFRAIKDKQTGDLYGGSPEFRDENDLFWRLKNRPMPPIDMLVTRILDGGDGNPAEPKEFAGLAKPPMRIDLLERKSGGHNFVTWNAELYQAVPWVSERMQVEDADDSSGSTEGKL</sequence>